<evidence type="ECO:0000313" key="1">
    <source>
        <dbReference type="EMBL" id="KAB7784021.1"/>
    </source>
</evidence>
<dbReference type="EMBL" id="WEKV01000014">
    <property type="protein sequence ID" value="KAB7784021.1"/>
    <property type="molecule type" value="Genomic_DNA"/>
</dbReference>
<proteinExistence type="predicted"/>
<accession>A0A833J651</accession>
<reference evidence="1 2" key="1">
    <citation type="submission" date="2019-10" db="EMBL/GenBank/DDBJ databases">
        <title>Draft Genome Sequence of the Caffeine Degrading Methylotroph Methylorubrum populi PINKEL.</title>
        <authorList>
            <person name="Dawson S.C."/>
            <person name="Zhang X."/>
            <person name="Wright M.E."/>
            <person name="Sharma G."/>
            <person name="Langner J.T."/>
            <person name="Ditty J.L."/>
            <person name="Subuyuj G.A."/>
        </authorList>
    </citation>
    <scope>NUCLEOTIDE SEQUENCE [LARGE SCALE GENOMIC DNA]</scope>
    <source>
        <strain evidence="1 2">Pinkel</strain>
    </source>
</reference>
<evidence type="ECO:0000313" key="2">
    <source>
        <dbReference type="Proteomes" id="UP000469949"/>
    </source>
</evidence>
<comment type="caution">
    <text evidence="1">The sequence shown here is derived from an EMBL/GenBank/DDBJ whole genome shotgun (WGS) entry which is preliminary data.</text>
</comment>
<organism evidence="1 2">
    <name type="scientific">Methylorubrum populi</name>
    <dbReference type="NCBI Taxonomy" id="223967"/>
    <lineage>
        <taxon>Bacteria</taxon>
        <taxon>Pseudomonadati</taxon>
        <taxon>Pseudomonadota</taxon>
        <taxon>Alphaproteobacteria</taxon>
        <taxon>Hyphomicrobiales</taxon>
        <taxon>Methylobacteriaceae</taxon>
        <taxon>Methylorubrum</taxon>
    </lineage>
</organism>
<protein>
    <submittedName>
        <fullName evidence="1">Epstein-Barr nuclear antigen 1 (EBV nuclear antigen 1) (EBNA-1)</fullName>
    </submittedName>
</protein>
<dbReference type="Proteomes" id="UP000469949">
    <property type="component" value="Unassembled WGS sequence"/>
</dbReference>
<sequence length="59" mass="6472">MNLSVGVGTAVRRSVMLHSLPPAMPNLASAYRRDRYNLLRDDIVTIESDTCAIADVIRG</sequence>
<dbReference type="AlphaFoldDB" id="A0A833J651"/>
<gene>
    <name evidence="1" type="ORF">F8B43_3944</name>
</gene>
<name>A0A833J651_9HYPH</name>